<name>A0AAN8KA74_PATCE</name>
<dbReference type="Pfam" id="PF21381">
    <property type="entry name" value="MCLN_ECD"/>
    <property type="match status" value="1"/>
</dbReference>
<evidence type="ECO:0000256" key="13">
    <source>
        <dbReference type="SAM" id="MobiDB-lite"/>
    </source>
</evidence>
<proteinExistence type="predicted"/>
<dbReference type="InterPro" id="IPR013122">
    <property type="entry name" value="PKD1_2_channel"/>
</dbReference>
<dbReference type="FunFam" id="1.10.287.70:FF:000033">
    <property type="entry name" value="Mucolipin 1"/>
    <property type="match status" value="1"/>
</dbReference>
<keyword evidence="3" id="KW-0813">Transport</keyword>
<keyword evidence="6" id="KW-0967">Endosome</keyword>
<sequence>MNPANYTSVIRRSPSPAFGSNQQDEDDKEEGRVEIVVNEGDSDSDKQFLTVSSNRQRHNKERSSTYGSFTSELNNMANIETVVEHSINNMSEDMRHNTENTETEDSPNINMRRQTSYYTPDMEDKFRRKLKFLFMDPCSKWRAKRRWPWKLCLQVLKIFLITAQVLIFASQRSGTVDYFERNRLALKHIFLKDWEASYETMPYPPAVGEYAIYTKQNFYDHVNHIIAQYYEIPSIAIGTFYWEKPDGNSSSSNTSTTLPKEMVMCKKYYTRVNIYENKTFIIDPDVKEVCFEIKPERTPNGTLVPDIIKYLDKINHTIIFDRFLSVEMKMLFRSYHLDLLTQHSGPACFKTELVVKFDNGQRDGQMVVDLTTTITESECTGKIISEDIEAEEMLLRRNMTAYDSFVMIIVILSAFLCLRSVYRAQKMRKATNNFFLKRFGKKLSCSDQLEFLNLWYVLIIVNDILTLVGSSFKIMLENKKDYGIQPLAVPLTMRRIHNTFDLQTRFSSISENYDLCSILLGVGSLMAWTGVLRYLGFFAKYNILIITLKTAFPNVLRFMVCALILYLGFMFCGWVILGPYHIKFRHLSTSSECLFSLVNGDDMFVTFSATQTTNNMIWYFSRVYLYTFISLFIYIVLSLFIAVIMDTYETLKHYAANGFPKSELFEFIDQCNDLPSSGRFSEKKGCTLFSCLPCCNGRDPDKPDEKTRLLNHVSL</sequence>
<evidence type="ECO:0000256" key="11">
    <source>
        <dbReference type="ARBA" id="ARBA00023303"/>
    </source>
</evidence>
<comment type="caution">
    <text evidence="17">The sequence shown here is derived from an EMBL/GenBank/DDBJ whole genome shotgun (WGS) entry which is preliminary data.</text>
</comment>
<dbReference type="AlphaFoldDB" id="A0AAN8KA74"/>
<feature type="transmembrane region" description="Helical" evidence="14">
    <location>
        <begin position="623"/>
        <end position="644"/>
    </location>
</feature>
<evidence type="ECO:0000256" key="12">
    <source>
        <dbReference type="ARBA" id="ARBA00036634"/>
    </source>
</evidence>
<keyword evidence="9 14" id="KW-0472">Membrane</keyword>
<evidence type="ECO:0000313" key="18">
    <source>
        <dbReference type="Proteomes" id="UP001347796"/>
    </source>
</evidence>
<dbReference type="EMBL" id="JAZGQO010000003">
    <property type="protein sequence ID" value="KAK6189006.1"/>
    <property type="molecule type" value="Genomic_DNA"/>
</dbReference>
<reference evidence="17 18" key="1">
    <citation type="submission" date="2024-01" db="EMBL/GenBank/DDBJ databases">
        <title>The genome of the rayed Mediterranean limpet Patella caerulea (Linnaeus, 1758).</title>
        <authorList>
            <person name="Anh-Thu Weber A."/>
            <person name="Halstead-Nussloch G."/>
        </authorList>
    </citation>
    <scope>NUCLEOTIDE SEQUENCE [LARGE SCALE GENOMIC DNA]</scope>
    <source>
        <strain evidence="17">AATW-2023a</strain>
        <tissue evidence="17">Whole specimen</tissue>
    </source>
</reference>
<evidence type="ECO:0008006" key="19">
    <source>
        <dbReference type="Google" id="ProtNLM"/>
    </source>
</evidence>
<dbReference type="InterPro" id="IPR039031">
    <property type="entry name" value="Mucolipin"/>
</dbReference>
<evidence type="ECO:0000259" key="15">
    <source>
        <dbReference type="Pfam" id="PF08016"/>
    </source>
</evidence>
<dbReference type="Gene3D" id="1.10.287.70">
    <property type="match status" value="1"/>
</dbReference>
<dbReference type="PANTHER" id="PTHR12127">
    <property type="entry name" value="MUCOLIPIN"/>
    <property type="match status" value="1"/>
</dbReference>
<evidence type="ECO:0000256" key="4">
    <source>
        <dbReference type="ARBA" id="ARBA00022475"/>
    </source>
</evidence>
<keyword evidence="5 14" id="KW-0812">Transmembrane</keyword>
<feature type="compositionally biased region" description="Polar residues" evidence="13">
    <location>
        <begin position="1"/>
        <end position="10"/>
    </location>
</feature>
<feature type="transmembrane region" description="Helical" evidence="14">
    <location>
        <begin position="404"/>
        <end position="422"/>
    </location>
</feature>
<gene>
    <name evidence="17" type="ORF">SNE40_005064</name>
</gene>
<keyword evidence="10" id="KW-1015">Disulfide bond</keyword>
<dbReference type="PANTHER" id="PTHR12127:SF7">
    <property type="entry name" value="SD02261P"/>
    <property type="match status" value="1"/>
</dbReference>
<dbReference type="GO" id="GO:0005886">
    <property type="term" value="C:plasma membrane"/>
    <property type="evidence" value="ECO:0007669"/>
    <property type="project" value="UniProtKB-SubCell"/>
</dbReference>
<dbReference type="GO" id="GO:0072345">
    <property type="term" value="F:NAADP-sensitive calcium-release channel activity"/>
    <property type="evidence" value="ECO:0007669"/>
    <property type="project" value="TreeGrafter"/>
</dbReference>
<evidence type="ECO:0000256" key="9">
    <source>
        <dbReference type="ARBA" id="ARBA00023136"/>
    </source>
</evidence>
<evidence type="ECO:0000256" key="3">
    <source>
        <dbReference type="ARBA" id="ARBA00022448"/>
    </source>
</evidence>
<feature type="transmembrane region" description="Helical" evidence="14">
    <location>
        <begin position="517"/>
        <end position="535"/>
    </location>
</feature>
<protein>
    <recommendedName>
        <fullName evidence="19">Polycystin cation channel PKD1/PKD2 domain-containing protein</fullName>
    </recommendedName>
</protein>
<evidence type="ECO:0000256" key="7">
    <source>
        <dbReference type="ARBA" id="ARBA00022989"/>
    </source>
</evidence>
<evidence type="ECO:0000256" key="14">
    <source>
        <dbReference type="SAM" id="Phobius"/>
    </source>
</evidence>
<evidence type="ECO:0000256" key="5">
    <source>
        <dbReference type="ARBA" id="ARBA00022692"/>
    </source>
</evidence>
<dbReference type="InterPro" id="IPR049134">
    <property type="entry name" value="MCLN_ECD"/>
</dbReference>
<evidence type="ECO:0000256" key="8">
    <source>
        <dbReference type="ARBA" id="ARBA00023065"/>
    </source>
</evidence>
<keyword evidence="4" id="KW-1003">Cell membrane</keyword>
<evidence type="ECO:0000313" key="17">
    <source>
        <dbReference type="EMBL" id="KAK6189006.1"/>
    </source>
</evidence>
<dbReference type="GO" id="GO:0010008">
    <property type="term" value="C:endosome membrane"/>
    <property type="evidence" value="ECO:0007669"/>
    <property type="project" value="UniProtKB-SubCell"/>
</dbReference>
<evidence type="ECO:0000259" key="16">
    <source>
        <dbReference type="Pfam" id="PF21381"/>
    </source>
</evidence>
<evidence type="ECO:0000256" key="1">
    <source>
        <dbReference type="ARBA" id="ARBA00004337"/>
    </source>
</evidence>
<feature type="transmembrane region" description="Helical" evidence="14">
    <location>
        <begin position="555"/>
        <end position="577"/>
    </location>
</feature>
<organism evidence="17 18">
    <name type="scientific">Patella caerulea</name>
    <name type="common">Rayed Mediterranean limpet</name>
    <dbReference type="NCBI Taxonomy" id="87958"/>
    <lineage>
        <taxon>Eukaryota</taxon>
        <taxon>Metazoa</taxon>
        <taxon>Spiralia</taxon>
        <taxon>Lophotrochozoa</taxon>
        <taxon>Mollusca</taxon>
        <taxon>Gastropoda</taxon>
        <taxon>Patellogastropoda</taxon>
        <taxon>Patelloidea</taxon>
        <taxon>Patellidae</taxon>
        <taxon>Patella</taxon>
    </lineage>
</organism>
<feature type="domain" description="Polycystin cation channel PKD1/PKD2" evidence="15">
    <location>
        <begin position="504"/>
        <end position="650"/>
    </location>
</feature>
<keyword evidence="8" id="KW-0406">Ion transport</keyword>
<feature type="transmembrane region" description="Helical" evidence="14">
    <location>
        <begin position="451"/>
        <end position="472"/>
    </location>
</feature>
<evidence type="ECO:0000256" key="6">
    <source>
        <dbReference type="ARBA" id="ARBA00022753"/>
    </source>
</evidence>
<keyword evidence="7 14" id="KW-1133">Transmembrane helix</keyword>
<evidence type="ECO:0000256" key="10">
    <source>
        <dbReference type="ARBA" id="ARBA00023157"/>
    </source>
</evidence>
<dbReference type="CDD" id="cd21050">
    <property type="entry name" value="ELD_TRPML"/>
    <property type="match status" value="1"/>
</dbReference>
<dbReference type="Proteomes" id="UP001347796">
    <property type="component" value="Unassembled WGS sequence"/>
</dbReference>
<dbReference type="Pfam" id="PF08016">
    <property type="entry name" value="PKD_channel"/>
    <property type="match status" value="1"/>
</dbReference>
<feature type="region of interest" description="Disordered" evidence="13">
    <location>
        <begin position="1"/>
        <end position="32"/>
    </location>
</feature>
<keyword evidence="18" id="KW-1185">Reference proteome</keyword>
<evidence type="ECO:0000256" key="2">
    <source>
        <dbReference type="ARBA" id="ARBA00004651"/>
    </source>
</evidence>
<keyword evidence="11" id="KW-0407">Ion channel</keyword>
<comment type="subcellular location">
    <subcellularLocation>
        <location evidence="2">Cell membrane</location>
        <topology evidence="2">Multi-pass membrane protein</topology>
    </subcellularLocation>
    <subcellularLocation>
        <location evidence="1">Endosome membrane</location>
        <topology evidence="1">Multi-pass membrane protein</topology>
    </subcellularLocation>
</comment>
<feature type="domain" description="Mucolipin extracytosolic" evidence="16">
    <location>
        <begin position="176"/>
        <end position="379"/>
    </location>
</feature>
<comment type="catalytic activity">
    <reaction evidence="12">
        <text>Ca(2+)(in) = Ca(2+)(out)</text>
        <dbReference type="Rhea" id="RHEA:29671"/>
        <dbReference type="ChEBI" id="CHEBI:29108"/>
    </reaction>
</comment>
<dbReference type="GO" id="GO:0005765">
    <property type="term" value="C:lysosomal membrane"/>
    <property type="evidence" value="ECO:0007669"/>
    <property type="project" value="TreeGrafter"/>
</dbReference>
<accession>A0AAN8KA74</accession>